<dbReference type="AlphaFoldDB" id="A0A2D6LPI3"/>
<dbReference type="Gene3D" id="3.40.50.790">
    <property type="match status" value="1"/>
</dbReference>
<organism evidence="4 5">
    <name type="scientific">Candidatus Iainarchaeum sp</name>
    <dbReference type="NCBI Taxonomy" id="3101447"/>
    <lineage>
        <taxon>Archaea</taxon>
        <taxon>Candidatus Iainarchaeota</taxon>
        <taxon>Candidatus Iainarchaeia</taxon>
        <taxon>Candidatus Iainarchaeales</taxon>
        <taxon>Candidatus Iainarchaeaceae</taxon>
        <taxon>Candidatus Iainarchaeum</taxon>
    </lineage>
</organism>
<keyword evidence="3" id="KW-0687">Ribonucleoprotein</keyword>
<dbReference type="GO" id="GO:0006412">
    <property type="term" value="P:translation"/>
    <property type="evidence" value="ECO:0007669"/>
    <property type="project" value="InterPro"/>
</dbReference>
<proteinExistence type="inferred from homology"/>
<keyword evidence="2" id="KW-0689">Ribosomal protein</keyword>
<reference evidence="5" key="1">
    <citation type="submission" date="2017-09" db="EMBL/GenBank/DDBJ databases">
        <title>The Reconstruction of 2,631 Draft Metagenome-Assembled Genomes from the Global Oceans.</title>
        <authorList>
            <person name="Tully B.J."/>
            <person name="Graham E.D."/>
            <person name="Heidelberg J.F."/>
        </authorList>
    </citation>
    <scope>NUCLEOTIDE SEQUENCE [LARGE SCALE GENOMIC DNA]</scope>
</reference>
<dbReference type="InterPro" id="IPR028364">
    <property type="entry name" value="Ribosomal_uL1/biogenesis"/>
</dbReference>
<dbReference type="SUPFAM" id="SSF56808">
    <property type="entry name" value="Ribosomal protein L1"/>
    <property type="match status" value="1"/>
</dbReference>
<dbReference type="EMBL" id="NZBD01000007">
    <property type="protein sequence ID" value="MAG18099.1"/>
    <property type="molecule type" value="Genomic_DNA"/>
</dbReference>
<dbReference type="InterPro" id="IPR002143">
    <property type="entry name" value="Ribosomal_uL1"/>
</dbReference>
<dbReference type="Pfam" id="PF00687">
    <property type="entry name" value="Ribosomal_L1"/>
    <property type="match status" value="1"/>
</dbReference>
<name>A0A2D6LPI3_9ARCH</name>
<dbReference type="GO" id="GO:0003735">
    <property type="term" value="F:structural constituent of ribosome"/>
    <property type="evidence" value="ECO:0007669"/>
    <property type="project" value="InterPro"/>
</dbReference>
<dbReference type="CDD" id="cd00403">
    <property type="entry name" value="Ribosomal_L1"/>
    <property type="match status" value="1"/>
</dbReference>
<sequence>MKKQEVIQALSHARQLSKQRKFEQSVELAINFKGIDFKKADNRIDVDVTLPHSTGKQGNIKTLVFVKDNLFAQDIKDKASKIIKDSEIPNLKKKDVELLIRDYNVFLAEGPTMLTVGKYLGQQLAPKGRMPKPITASVSAFENGIKNISTSTKVTNKKGRFMPVVHVMIGKESFKDEQLTDNIMEVYRVVSESVPGNDTNIKSVLIKLTMGKSIKVGEKYDQKEAPKGEAQ</sequence>
<comment type="caution">
    <text evidence="4">The sequence shown here is derived from an EMBL/GenBank/DDBJ whole genome shotgun (WGS) entry which is preliminary data.</text>
</comment>
<evidence type="ECO:0000313" key="4">
    <source>
        <dbReference type="EMBL" id="MAG18099.1"/>
    </source>
</evidence>
<dbReference type="GO" id="GO:0003723">
    <property type="term" value="F:RNA binding"/>
    <property type="evidence" value="ECO:0007669"/>
    <property type="project" value="InterPro"/>
</dbReference>
<dbReference type="PANTHER" id="PTHR36427">
    <property type="entry name" value="54S RIBOSOMAL PROTEIN L1, MITOCHONDRIAL"/>
    <property type="match status" value="1"/>
</dbReference>
<evidence type="ECO:0000256" key="2">
    <source>
        <dbReference type="ARBA" id="ARBA00022980"/>
    </source>
</evidence>
<comment type="similarity">
    <text evidence="1">Belongs to the universal ribosomal protein uL1 family.</text>
</comment>
<dbReference type="GO" id="GO:0015934">
    <property type="term" value="C:large ribosomal subunit"/>
    <property type="evidence" value="ECO:0007669"/>
    <property type="project" value="InterPro"/>
</dbReference>
<dbReference type="PIRSF" id="PIRSF002155">
    <property type="entry name" value="Ribosomal_L1"/>
    <property type="match status" value="1"/>
</dbReference>
<dbReference type="InterPro" id="IPR016095">
    <property type="entry name" value="Ribosomal_uL1_3-a/b-sand"/>
</dbReference>
<dbReference type="Proteomes" id="UP000226712">
    <property type="component" value="Unassembled WGS sequence"/>
</dbReference>
<dbReference type="PANTHER" id="PTHR36427:SF3">
    <property type="entry name" value="LARGE RIBOSOMAL SUBUNIT PROTEIN UL1M"/>
    <property type="match status" value="1"/>
</dbReference>
<evidence type="ECO:0008006" key="6">
    <source>
        <dbReference type="Google" id="ProtNLM"/>
    </source>
</evidence>
<evidence type="ECO:0000256" key="3">
    <source>
        <dbReference type="ARBA" id="ARBA00023274"/>
    </source>
</evidence>
<gene>
    <name evidence="4" type="ORF">CL944_01340</name>
</gene>
<protein>
    <recommendedName>
        <fullName evidence="6">50S ribosomal protein L1</fullName>
    </recommendedName>
</protein>
<evidence type="ECO:0000313" key="5">
    <source>
        <dbReference type="Proteomes" id="UP000226712"/>
    </source>
</evidence>
<dbReference type="Gene3D" id="3.30.190.20">
    <property type="match status" value="1"/>
</dbReference>
<dbReference type="InterPro" id="IPR023674">
    <property type="entry name" value="Ribosomal_uL1-like"/>
</dbReference>
<accession>A0A2D6LPI3</accession>
<evidence type="ECO:0000256" key="1">
    <source>
        <dbReference type="ARBA" id="ARBA00010531"/>
    </source>
</evidence>